<evidence type="ECO:0000313" key="2">
    <source>
        <dbReference type="EMBL" id="MBB5872230.1"/>
    </source>
</evidence>
<reference evidence="2 3" key="1">
    <citation type="submission" date="2020-08" db="EMBL/GenBank/DDBJ databases">
        <title>Sequencing the genomes of 1000 actinobacteria strains.</title>
        <authorList>
            <person name="Klenk H.-P."/>
        </authorList>
    </citation>
    <scope>NUCLEOTIDE SEQUENCE [LARGE SCALE GENOMIC DNA]</scope>
    <source>
        <strain evidence="2 3">DSM 45362</strain>
    </source>
</reference>
<sequence>MPARECSDHLAGADARTGRDARHHRFVGGAQAARVGDADHSPAGEATGEDDDPGTGRDNGRSRRGGEVDAAVAGEPGLGRREELPDHGGRAAERPAEAVVGCRGTGEEQQDRQQKRRHARSFVRA</sequence>
<feature type="region of interest" description="Disordered" evidence="1">
    <location>
        <begin position="1"/>
        <end position="125"/>
    </location>
</feature>
<evidence type="ECO:0000256" key="1">
    <source>
        <dbReference type="SAM" id="MobiDB-lite"/>
    </source>
</evidence>
<keyword evidence="3" id="KW-1185">Reference proteome</keyword>
<dbReference type="AlphaFoldDB" id="A0A841BZU6"/>
<evidence type="ECO:0000313" key="3">
    <source>
        <dbReference type="Proteomes" id="UP000587527"/>
    </source>
</evidence>
<comment type="caution">
    <text evidence="2">The sequence shown here is derived from an EMBL/GenBank/DDBJ whole genome shotgun (WGS) entry which is preliminary data.</text>
</comment>
<feature type="compositionally biased region" description="Basic residues" evidence="1">
    <location>
        <begin position="114"/>
        <end position="125"/>
    </location>
</feature>
<accession>A0A841BZU6</accession>
<dbReference type="EMBL" id="JACHMN010000003">
    <property type="protein sequence ID" value="MBB5872230.1"/>
    <property type="molecule type" value="Genomic_DNA"/>
</dbReference>
<organism evidence="2 3">
    <name type="scientific">Allocatelliglobosispora scoriae</name>
    <dbReference type="NCBI Taxonomy" id="643052"/>
    <lineage>
        <taxon>Bacteria</taxon>
        <taxon>Bacillati</taxon>
        <taxon>Actinomycetota</taxon>
        <taxon>Actinomycetes</taxon>
        <taxon>Micromonosporales</taxon>
        <taxon>Micromonosporaceae</taxon>
        <taxon>Allocatelliglobosispora</taxon>
    </lineage>
</organism>
<feature type="compositionally biased region" description="Basic and acidic residues" evidence="1">
    <location>
        <begin position="78"/>
        <end position="96"/>
    </location>
</feature>
<feature type="compositionally biased region" description="Basic and acidic residues" evidence="1">
    <location>
        <begin position="54"/>
        <end position="67"/>
    </location>
</feature>
<dbReference type="Proteomes" id="UP000587527">
    <property type="component" value="Unassembled WGS sequence"/>
</dbReference>
<proteinExistence type="predicted"/>
<protein>
    <submittedName>
        <fullName evidence="2">Uncharacterized protein</fullName>
    </submittedName>
</protein>
<gene>
    <name evidence="2" type="ORF">F4553_005664</name>
</gene>
<name>A0A841BZU6_9ACTN</name>